<feature type="compositionally biased region" description="Polar residues" evidence="1">
    <location>
        <begin position="35"/>
        <end position="45"/>
    </location>
</feature>
<feature type="domain" description="Transglutaminase-like" evidence="3">
    <location>
        <begin position="231"/>
        <end position="300"/>
    </location>
</feature>
<evidence type="ECO:0000313" key="5">
    <source>
        <dbReference type="Proteomes" id="UP001523565"/>
    </source>
</evidence>
<dbReference type="RefSeq" id="WP_262068887.1">
    <property type="nucleotide sequence ID" value="NZ_JAMXOC010000008.1"/>
</dbReference>
<gene>
    <name evidence="4" type="ORF">NK118_07060</name>
</gene>
<sequence length="325" mass="36082">MKKLSIFILMLVLSSCCLLSGCGSDKADGGGTSSAGGNNPDTGNSPEEKPTGPPRDNTPHVYVPEASGTLIYGNETVTYDASHVDQGYVMVNYMGNNPKVRLQMFAPNGAEYLYVIENTGGFETFLFPAGNGSYKLRLMESTENDKYLVAFTQDIEVTLADEFLPFLYPNQYVNFTPDSAAVQKGSELAKDSYSDIETVEDIYHFVVENTEYDREKAKNVSFGYRPNPDETLSTGKGICFDYASLMTTMLRSQRIPTRLEVGYAGEVYHAWISTYIEDEGWIDNIIQFDGETWSLMDPTFAASSDNETLKDFIGEGGNYVIEFTY</sequence>
<accession>A0ABT1EH27</accession>
<dbReference type="PANTHER" id="PTHR33490:SF6">
    <property type="entry name" value="SLL1049 PROTEIN"/>
    <property type="match status" value="1"/>
</dbReference>
<keyword evidence="5" id="KW-1185">Reference proteome</keyword>
<feature type="region of interest" description="Disordered" evidence="1">
    <location>
        <begin position="28"/>
        <end position="60"/>
    </location>
</feature>
<organism evidence="4 5">
    <name type="scientific">Ohessyouella blattaphilus</name>
    <dbReference type="NCBI Taxonomy" id="2949333"/>
    <lineage>
        <taxon>Bacteria</taxon>
        <taxon>Bacillati</taxon>
        <taxon>Bacillota</taxon>
        <taxon>Clostridia</taxon>
        <taxon>Lachnospirales</taxon>
        <taxon>Lachnospiraceae</taxon>
        <taxon>Ohessyouella</taxon>
    </lineage>
</organism>
<comment type="caution">
    <text evidence="4">The sequence shown here is derived from an EMBL/GenBank/DDBJ whole genome shotgun (WGS) entry which is preliminary data.</text>
</comment>
<feature type="signal peptide" evidence="2">
    <location>
        <begin position="1"/>
        <end position="20"/>
    </location>
</feature>
<dbReference type="EMBL" id="JAMZFV010000008">
    <property type="protein sequence ID" value="MCP1110006.1"/>
    <property type="molecule type" value="Genomic_DNA"/>
</dbReference>
<keyword evidence="2" id="KW-0732">Signal</keyword>
<reference evidence="4 5" key="1">
    <citation type="journal article" date="2022" name="Genome Biol. Evol.">
        <title>Host diet, physiology and behaviors set the stage for Lachnospiraceae cladogenesis.</title>
        <authorList>
            <person name="Vera-Ponce De Leon A."/>
            <person name="Schneider M."/>
            <person name="Jahnes B.C."/>
            <person name="Sadowski V."/>
            <person name="Camuy-Velez L.A."/>
            <person name="Duan J."/>
            <person name="Sabree Z.L."/>
        </authorList>
    </citation>
    <scope>NUCLEOTIDE SEQUENCE [LARGE SCALE GENOMIC DNA]</scope>
    <source>
        <strain evidence="4 5">PAL227</strain>
    </source>
</reference>
<name>A0ABT1EH27_9FIRM</name>
<evidence type="ECO:0000313" key="4">
    <source>
        <dbReference type="EMBL" id="MCP1110006.1"/>
    </source>
</evidence>
<dbReference type="SUPFAM" id="SSF54001">
    <property type="entry name" value="Cysteine proteinases"/>
    <property type="match status" value="1"/>
</dbReference>
<evidence type="ECO:0000256" key="1">
    <source>
        <dbReference type="SAM" id="MobiDB-lite"/>
    </source>
</evidence>
<dbReference type="InterPro" id="IPR038765">
    <property type="entry name" value="Papain-like_cys_pep_sf"/>
</dbReference>
<dbReference type="InterPro" id="IPR002931">
    <property type="entry name" value="Transglutaminase-like"/>
</dbReference>
<dbReference type="SMART" id="SM00460">
    <property type="entry name" value="TGc"/>
    <property type="match status" value="1"/>
</dbReference>
<proteinExistence type="predicted"/>
<dbReference type="Proteomes" id="UP001523565">
    <property type="component" value="Unassembled WGS sequence"/>
</dbReference>
<protein>
    <submittedName>
        <fullName evidence="4">Transglutaminase-like domain-containing protein</fullName>
    </submittedName>
</protein>
<dbReference type="PROSITE" id="PS51257">
    <property type="entry name" value="PROKAR_LIPOPROTEIN"/>
    <property type="match status" value="1"/>
</dbReference>
<feature type="chain" id="PRO_5046978911" evidence="2">
    <location>
        <begin position="21"/>
        <end position="325"/>
    </location>
</feature>
<evidence type="ECO:0000259" key="3">
    <source>
        <dbReference type="SMART" id="SM00460"/>
    </source>
</evidence>
<dbReference type="PANTHER" id="PTHR33490">
    <property type="entry name" value="BLR5614 PROTEIN-RELATED"/>
    <property type="match status" value="1"/>
</dbReference>
<evidence type="ECO:0000256" key="2">
    <source>
        <dbReference type="SAM" id="SignalP"/>
    </source>
</evidence>
<dbReference type="Pfam" id="PF01841">
    <property type="entry name" value="Transglut_core"/>
    <property type="match status" value="1"/>
</dbReference>
<dbReference type="Gene3D" id="3.10.620.30">
    <property type="match status" value="1"/>
</dbReference>